<dbReference type="Pfam" id="PF01042">
    <property type="entry name" value="Ribonuc_L-PSP"/>
    <property type="match status" value="1"/>
</dbReference>
<dbReference type="InterPro" id="IPR006175">
    <property type="entry name" value="YjgF/YER057c/UK114"/>
</dbReference>
<dbReference type="PANTHER" id="PTHR11803:SF39">
    <property type="entry name" value="2-IMINOBUTANOATE_2-IMINOPROPANOATE DEAMINASE"/>
    <property type="match status" value="1"/>
</dbReference>
<dbReference type="SUPFAM" id="SSF55298">
    <property type="entry name" value="YjgF-like"/>
    <property type="match status" value="2"/>
</dbReference>
<sequence length="382" mass="43153">MTNKDRISHRSFHNPPGCAEHFITIQAPESLDFRDQLAFVQERYGQTQQRLGLDPATAVFRRIFLSDVLNQASHIRDSDLLDDRVAVSIVQQPPLQGSKIALLAYHVEGREPLVKDRLSPKHLLVQRGGQRHLWSTRLCTCDSDTTNSPEKQTGEIFDYLIRTLEEHGANLRDHCVRTWLYMKDVDVFYKGMVDSRRDLFTKQGLTGDTHYIASTGIEGACAHRFDLVSMDAYSNLDLIPAQMSFLNDFDNLCATKDYNVTFERGTRIAYADRAHAYISGTASIDKVGDIVHLGDVLLQLERAMVNVEALLRSGAATLADIMYLIVYLRDPADFLRVDGYFRNHYPDLPVVIVQGAVCRPAWLIEVEGVAITRNDDPALPLF</sequence>
<comment type="caution">
    <text evidence="1">The sequence shown here is derived from an EMBL/GenBank/DDBJ whole genome shotgun (WGS) entry which is preliminary data.</text>
</comment>
<organism evidence="1">
    <name type="scientific">mine drainage metagenome</name>
    <dbReference type="NCBI Taxonomy" id="410659"/>
    <lineage>
        <taxon>unclassified sequences</taxon>
        <taxon>metagenomes</taxon>
        <taxon>ecological metagenomes</taxon>
    </lineage>
</organism>
<dbReference type="EMBL" id="MLJW01001054">
    <property type="protein sequence ID" value="OIQ80484.1"/>
    <property type="molecule type" value="Genomic_DNA"/>
</dbReference>
<accession>A0A1J5QKH5</accession>
<evidence type="ECO:0000313" key="1">
    <source>
        <dbReference type="EMBL" id="OIQ80484.1"/>
    </source>
</evidence>
<reference evidence="1" key="1">
    <citation type="submission" date="2016-10" db="EMBL/GenBank/DDBJ databases">
        <title>Sequence of Gallionella enrichment culture.</title>
        <authorList>
            <person name="Poehlein A."/>
            <person name="Muehling M."/>
            <person name="Daniel R."/>
        </authorList>
    </citation>
    <scope>NUCLEOTIDE SEQUENCE</scope>
</reference>
<dbReference type="GO" id="GO:0019239">
    <property type="term" value="F:deaminase activity"/>
    <property type="evidence" value="ECO:0007669"/>
    <property type="project" value="TreeGrafter"/>
</dbReference>
<dbReference type="AlphaFoldDB" id="A0A1J5QKH5"/>
<proteinExistence type="predicted"/>
<dbReference type="Gene3D" id="3.30.1330.40">
    <property type="entry name" value="RutC-like"/>
    <property type="match status" value="2"/>
</dbReference>
<name>A0A1J5QKH5_9ZZZZ</name>
<protein>
    <submittedName>
        <fullName evidence="1">Putative aminoacrylate peracid reductase RutC</fullName>
    </submittedName>
</protein>
<gene>
    <name evidence="1" type="primary">rutC_3</name>
    <name evidence="1" type="ORF">GALL_377580</name>
</gene>
<dbReference type="InterPro" id="IPR035959">
    <property type="entry name" value="RutC-like_sf"/>
</dbReference>
<dbReference type="PANTHER" id="PTHR11803">
    <property type="entry name" value="2-IMINOBUTANOATE/2-IMINOPROPANOATE DEAMINASE RIDA"/>
    <property type="match status" value="1"/>
</dbReference>
<dbReference type="GO" id="GO:0005829">
    <property type="term" value="C:cytosol"/>
    <property type="evidence" value="ECO:0007669"/>
    <property type="project" value="TreeGrafter"/>
</dbReference>